<feature type="compositionally biased region" description="Low complexity" evidence="1">
    <location>
        <begin position="143"/>
        <end position="154"/>
    </location>
</feature>
<evidence type="ECO:0000256" key="1">
    <source>
        <dbReference type="SAM" id="MobiDB-lite"/>
    </source>
</evidence>
<feature type="compositionally biased region" description="Polar residues" evidence="1">
    <location>
        <begin position="160"/>
        <end position="191"/>
    </location>
</feature>
<feature type="compositionally biased region" description="Basic and acidic residues" evidence="1">
    <location>
        <begin position="396"/>
        <end position="414"/>
    </location>
</feature>
<feature type="compositionally biased region" description="Low complexity" evidence="1">
    <location>
        <begin position="488"/>
        <end position="498"/>
    </location>
</feature>
<dbReference type="EMBL" id="LN483142">
    <property type="protein sequence ID" value="CED83312.1"/>
    <property type="molecule type" value="Genomic_DNA"/>
</dbReference>
<feature type="region of interest" description="Disordered" evidence="1">
    <location>
        <begin position="762"/>
        <end position="781"/>
    </location>
</feature>
<sequence>MARSSSRGSTPDSPNGSYLRPASHSSTPGTSDYLPTVAPVSPFEFQSSNGFLPLEESPDGFFPTLTLSDREDSSAPPISPPVVLDYPPIHLDTLKDFRIQDFDQRSSSPSGSVPPSSSLVSPNLGGTSSFSLRSRRERVRTGSVISSQSSIMTSPRKASASATTAREISTPTPSAPSLSHQKQKQSPEILQISSKPFIHTRQPDVSQDLESDGSITVDRQRTTGASVMPGNIAAIDEEVMLGLGIRDAPRNSHSLSNEFAPENSKSQQKTEQDREDSRNGYAVRRQGTAESQSSLKSSSSPNHSTRGAALGSPRAGNMLSASTATSASGNLSAVLSTSTATTHINLSMPPLPIPPSFSTNPSDSKSAHATVQSPCEGSVLDPSKIESSLTSLEQRSQLEESKFSRAEGPDKQASTEEPINYAGIGSRQLFSPLAESTSMLSYPPGELDPASSPPLDRRALPQPPLFSNIPTHTSTSIRISQPLPPTSSPSSRPRQSLTAFSPTPPPPPPVPNGNDMFRPRSEAFDIDGPYQAARRSLDPGLGLRLGVQGGGGGQKGTSFGPEVCLECLTRDRDLIMVDVTSPGIWARHSDVDFADLVSRESAGEDVTELLKGGKDWEGGGPVGMGMVIGFEMPAKRSIAGDQLTESALKEWTLKNPPASTHRLRTLQVYLRNQLTLIHPDALDSLSNLPMTESEPKALSHKVRSSLASPRRDPPNNLGVLESTAGRARVSHNGNLNSPGAKSIGPPGNAHRQSSGIEGYESSNAYAIGFPPGREPGAHQRSSTMPLFLQQKTPSNSSRPMGPNHQPYSDPQIPTMTTSHQQIVDSRADAPSPNSIDSRVVRPFSFAVWAGRGRSSSSIGLDSKGIFKGRLAGGSGRSETSDLAGGEGSMYGASGSMVDMHLGLERERERAIRNQYSSPYPPAAASIDGLSQSWRQQFDHTSTLGASTIQFENYSQSSPMQPSSHLFTQPHSPDHPDHKKRKGGIKKFFSKLGSGASVRTTSSFGNSPQMLNPGTFSQSRPQTPGEDDLNSPLAPPPSLSFLSKKSGAGAGGGGSSSGSHSSGPNIPRGYGDISGSTHGRSGSGSSGLSGNFPPALSTGVSYSSSQPRSVSTPVAGSNPSLPYGVPPHQRTPSMTSSPPTSSMRFLDRQISRETLGSRKSGLIVVDNGDGSGPVNASLFDGKKRRMTGDYTSETGYLPVDFDPTGERDQRLHSKSYSANTFPSRTSLTPSQMSSSLLQNQTDLYMPSFQSKASSPSMTDGYYSRPLYLKRISTISNLDKDLPPLPSSSPEPYISTGGASSVYSFPVPVQSEGRTHSYHLPTTSFSSGLMMQTQSQNRDDASLGRASTSTNKLDTYVEPPKSKKEKKRGISAFFGR</sequence>
<feature type="region of interest" description="Disordered" evidence="1">
    <location>
        <begin position="437"/>
        <end position="521"/>
    </location>
</feature>
<feature type="compositionally biased region" description="Basic residues" evidence="1">
    <location>
        <begin position="977"/>
        <end position="988"/>
    </location>
</feature>
<feature type="region of interest" description="Disordered" evidence="1">
    <location>
        <begin position="247"/>
        <end position="323"/>
    </location>
</feature>
<accession>A0A0F7SMN0</accession>
<feature type="compositionally biased region" description="Pro residues" evidence="1">
    <location>
        <begin position="502"/>
        <end position="511"/>
    </location>
</feature>
<reference evidence="2" key="1">
    <citation type="submission" date="2014-08" db="EMBL/GenBank/DDBJ databases">
        <authorList>
            <person name="Sharma Rahul"/>
            <person name="Thines Marco"/>
        </authorList>
    </citation>
    <scope>NUCLEOTIDE SEQUENCE</scope>
</reference>
<feature type="region of interest" description="Disordered" evidence="1">
    <location>
        <begin position="103"/>
        <end position="191"/>
    </location>
</feature>
<feature type="compositionally biased region" description="Polar residues" evidence="1">
    <location>
        <begin position="954"/>
        <end position="970"/>
    </location>
</feature>
<feature type="compositionally biased region" description="Low complexity" evidence="1">
    <location>
        <begin position="291"/>
        <end position="304"/>
    </location>
</feature>
<proteinExistence type="predicted"/>
<protein>
    <submittedName>
        <fullName evidence="2">Uncharacterized protein</fullName>
    </submittedName>
</protein>
<feature type="region of interest" description="Disordered" evidence="1">
    <location>
        <begin position="693"/>
        <end position="756"/>
    </location>
</feature>
<feature type="region of interest" description="Disordered" evidence="1">
    <location>
        <begin position="1"/>
        <end position="86"/>
    </location>
</feature>
<feature type="compositionally biased region" description="Polar residues" evidence="1">
    <location>
        <begin position="356"/>
        <end position="375"/>
    </location>
</feature>
<feature type="region of interest" description="Disordered" evidence="1">
    <location>
        <begin position="351"/>
        <end position="422"/>
    </location>
</feature>
<feature type="compositionally biased region" description="Polar residues" evidence="1">
    <location>
        <begin position="251"/>
        <end position="267"/>
    </location>
</feature>
<feature type="compositionally biased region" description="Low complexity" evidence="1">
    <location>
        <begin position="106"/>
        <end position="122"/>
    </location>
</feature>
<organism evidence="2">
    <name type="scientific">Phaffia rhodozyma</name>
    <name type="common">Yeast</name>
    <name type="synonym">Xanthophyllomyces dendrorhous</name>
    <dbReference type="NCBI Taxonomy" id="264483"/>
    <lineage>
        <taxon>Eukaryota</taxon>
        <taxon>Fungi</taxon>
        <taxon>Dikarya</taxon>
        <taxon>Basidiomycota</taxon>
        <taxon>Agaricomycotina</taxon>
        <taxon>Tremellomycetes</taxon>
        <taxon>Cystofilobasidiales</taxon>
        <taxon>Mrakiaceae</taxon>
        <taxon>Phaffia</taxon>
    </lineage>
</organism>
<feature type="compositionally biased region" description="Polar residues" evidence="1">
    <location>
        <begin position="385"/>
        <end position="395"/>
    </location>
</feature>
<feature type="compositionally biased region" description="Low complexity" evidence="1">
    <location>
        <begin position="1130"/>
        <end position="1142"/>
    </location>
</feature>
<feature type="region of interest" description="Disordered" evidence="1">
    <location>
        <begin position="954"/>
        <end position="1142"/>
    </location>
</feature>
<feature type="compositionally biased region" description="Polar residues" evidence="1">
    <location>
        <begin position="996"/>
        <end position="1021"/>
    </location>
</feature>
<feature type="region of interest" description="Disordered" evidence="1">
    <location>
        <begin position="1330"/>
        <end position="1374"/>
    </location>
</feature>
<feature type="compositionally biased region" description="Polar residues" evidence="1">
    <location>
        <begin position="468"/>
        <end position="479"/>
    </location>
</feature>
<feature type="compositionally biased region" description="Low complexity" evidence="1">
    <location>
        <begin position="1100"/>
        <end position="1110"/>
    </location>
</feature>
<name>A0A0F7SMN0_PHARH</name>
<feature type="compositionally biased region" description="Basic and acidic residues" evidence="1">
    <location>
        <begin position="268"/>
        <end position="278"/>
    </location>
</feature>
<evidence type="ECO:0000313" key="2">
    <source>
        <dbReference type="EMBL" id="CED83312.1"/>
    </source>
</evidence>
<feature type="compositionally biased region" description="Polar residues" evidence="1">
    <location>
        <begin position="1"/>
        <end position="16"/>
    </location>
</feature>